<dbReference type="HOGENOM" id="CLU_025904_0_0_1"/>
<dbReference type="SMART" id="SM00225">
    <property type="entry name" value="BTB"/>
    <property type="match status" value="1"/>
</dbReference>
<dbReference type="InterPro" id="IPR042833">
    <property type="entry name" value="BTBD16"/>
</dbReference>
<dbReference type="OrthoDB" id="6359943at2759"/>
<evidence type="ECO:0000313" key="3">
    <source>
        <dbReference type="EMBL" id="ELT97706.1"/>
    </source>
</evidence>
<dbReference type="EnsemblMetazoa" id="CapteT187834">
    <property type="protein sequence ID" value="CapteP187834"/>
    <property type="gene ID" value="CapteG187834"/>
</dbReference>
<dbReference type="EMBL" id="KB308480">
    <property type="protein sequence ID" value="ELT97706.1"/>
    <property type="molecule type" value="Genomic_DNA"/>
</dbReference>
<reference evidence="4" key="3">
    <citation type="submission" date="2015-06" db="UniProtKB">
        <authorList>
            <consortium name="EnsemblMetazoa"/>
        </authorList>
    </citation>
    <scope>IDENTIFICATION</scope>
</reference>
<dbReference type="EMBL" id="AMQN01010751">
    <property type="status" value="NOT_ANNOTATED_CDS"/>
    <property type="molecule type" value="Genomic_DNA"/>
</dbReference>
<accession>R7U216</accession>
<evidence type="ECO:0000256" key="1">
    <source>
        <dbReference type="ARBA" id="ARBA00016271"/>
    </source>
</evidence>
<dbReference type="InterPro" id="IPR000210">
    <property type="entry name" value="BTB/POZ_dom"/>
</dbReference>
<dbReference type="Pfam" id="PF23998">
    <property type="entry name" value="BTB_BTBDG"/>
    <property type="match status" value="1"/>
</dbReference>
<dbReference type="CDD" id="cd18492">
    <property type="entry name" value="BACK_BTBD16"/>
    <property type="match status" value="1"/>
</dbReference>
<dbReference type="AlphaFoldDB" id="R7U216"/>
<proteinExistence type="predicted"/>
<feature type="domain" description="BTB" evidence="2">
    <location>
        <begin position="101"/>
        <end position="246"/>
    </location>
</feature>
<protein>
    <recommendedName>
        <fullName evidence="1">BTB/POZ domain-containing protein 16</fullName>
    </recommendedName>
</protein>
<evidence type="ECO:0000313" key="5">
    <source>
        <dbReference type="Proteomes" id="UP000014760"/>
    </source>
</evidence>
<evidence type="ECO:0000259" key="2">
    <source>
        <dbReference type="SMART" id="SM00225"/>
    </source>
</evidence>
<dbReference type="Pfam" id="PF21059">
    <property type="entry name" value="BTBD16_C"/>
    <property type="match status" value="1"/>
</dbReference>
<sequence>MCILRLHSAADNPKNLLTLNPDTPYKFRMNDDRPSITPEKMGLTAARSLDFIWSKTVQTPPLTKTASVKPVKRFVPRTTKISKPKEIFMYHSTRGQRAPCPDVLLNCLGLDWELHSMFLCKSQTLSDLLENAGQPTDGGLGSKQSTESLDGFISKSSFYSSEYQDATGVELAPEKTKKRPTKVTSISLELKDPFLSKRALAVALGNLYHEDIEVESSDAVGVLAAAYHLRFEDLERGCCRKMMNSIGSNTVCEYYSVGVKYHQEALEEACERWLEVNLTPKLSQCLQLRQVPIDLLHKILKSNRLFTYSEFNVFKTVALWTFFQLNPHTQLMPSYNTILTFFNSLPKSSGLIEREEGEAFINIFMSLKLHGITETSSIHDVQTMNILPQSWVVKILAEHYNALQDGGDMSLAKDFASASIRRGFIMDDEPKYHSEVFSLHGFHFELRANQDTTTRKYSFYLQRLKPGDPILSFRECERHTFSMRADRNVDYRICVQYFDENNQCETISTPVLHQQFGLGNNTNKSEVFSLENLIPPLFVTYSFHFTST</sequence>
<keyword evidence="5" id="KW-1185">Reference proteome</keyword>
<dbReference type="InterPro" id="IPR011333">
    <property type="entry name" value="SKP1/BTB/POZ_sf"/>
</dbReference>
<reference evidence="3 5" key="2">
    <citation type="journal article" date="2013" name="Nature">
        <title>Insights into bilaterian evolution from three spiralian genomes.</title>
        <authorList>
            <person name="Simakov O."/>
            <person name="Marletaz F."/>
            <person name="Cho S.J."/>
            <person name="Edsinger-Gonzales E."/>
            <person name="Havlak P."/>
            <person name="Hellsten U."/>
            <person name="Kuo D.H."/>
            <person name="Larsson T."/>
            <person name="Lv J."/>
            <person name="Arendt D."/>
            <person name="Savage R."/>
            <person name="Osoegawa K."/>
            <person name="de Jong P."/>
            <person name="Grimwood J."/>
            <person name="Chapman J.A."/>
            <person name="Shapiro H."/>
            <person name="Aerts A."/>
            <person name="Otillar R.P."/>
            <person name="Terry A.Y."/>
            <person name="Boore J.L."/>
            <person name="Grigoriev I.V."/>
            <person name="Lindberg D.R."/>
            <person name="Seaver E.C."/>
            <person name="Weisblat D.A."/>
            <person name="Putnam N.H."/>
            <person name="Rokhsar D.S."/>
        </authorList>
    </citation>
    <scope>NUCLEOTIDE SEQUENCE</scope>
    <source>
        <strain evidence="3 5">I ESC-2004</strain>
    </source>
</reference>
<evidence type="ECO:0000313" key="4">
    <source>
        <dbReference type="EnsemblMetazoa" id="CapteP187834"/>
    </source>
</evidence>
<organism evidence="3">
    <name type="scientific">Capitella teleta</name>
    <name type="common">Polychaete worm</name>
    <dbReference type="NCBI Taxonomy" id="283909"/>
    <lineage>
        <taxon>Eukaryota</taxon>
        <taxon>Metazoa</taxon>
        <taxon>Spiralia</taxon>
        <taxon>Lophotrochozoa</taxon>
        <taxon>Annelida</taxon>
        <taxon>Polychaeta</taxon>
        <taxon>Sedentaria</taxon>
        <taxon>Scolecida</taxon>
        <taxon>Capitellidae</taxon>
        <taxon>Capitella</taxon>
    </lineage>
</organism>
<dbReference type="PANTHER" id="PTHR46843:SF1">
    <property type="entry name" value="BTB_POZ DOMAIN-CONTAINING PROTEIN 16"/>
    <property type="match status" value="1"/>
</dbReference>
<dbReference type="InterPro" id="IPR048859">
    <property type="entry name" value="BTBD16_C"/>
</dbReference>
<dbReference type="CDD" id="cd18291">
    <property type="entry name" value="BTB_POZ_BTBD16"/>
    <property type="match status" value="1"/>
</dbReference>
<dbReference type="PANTHER" id="PTHR46843">
    <property type="entry name" value="BTB/POZ DOMAIN-CONTAINING PROTEIN 16"/>
    <property type="match status" value="1"/>
</dbReference>
<dbReference type="OMA" id="RHTDLEF"/>
<dbReference type="Proteomes" id="UP000014760">
    <property type="component" value="Unassembled WGS sequence"/>
</dbReference>
<gene>
    <name evidence="3" type="ORF">CAPTEDRAFT_187834</name>
</gene>
<name>R7U216_CAPTE</name>
<dbReference type="Gene3D" id="3.30.710.10">
    <property type="entry name" value="Potassium Channel Kv1.1, Chain A"/>
    <property type="match status" value="1"/>
</dbReference>
<reference evidence="5" key="1">
    <citation type="submission" date="2012-12" db="EMBL/GenBank/DDBJ databases">
        <authorList>
            <person name="Hellsten U."/>
            <person name="Grimwood J."/>
            <person name="Chapman J.A."/>
            <person name="Shapiro H."/>
            <person name="Aerts A."/>
            <person name="Otillar R.P."/>
            <person name="Terry A.Y."/>
            <person name="Boore J.L."/>
            <person name="Simakov O."/>
            <person name="Marletaz F."/>
            <person name="Cho S.-J."/>
            <person name="Edsinger-Gonzales E."/>
            <person name="Havlak P."/>
            <person name="Kuo D.-H."/>
            <person name="Larsson T."/>
            <person name="Lv J."/>
            <person name="Arendt D."/>
            <person name="Savage R."/>
            <person name="Osoegawa K."/>
            <person name="de Jong P."/>
            <person name="Lindberg D.R."/>
            <person name="Seaver E.C."/>
            <person name="Weisblat D.A."/>
            <person name="Putnam N.H."/>
            <person name="Grigoriev I.V."/>
            <person name="Rokhsar D.S."/>
        </authorList>
    </citation>
    <scope>NUCLEOTIDE SEQUENCE</scope>
    <source>
        <strain evidence="5">I ESC-2004</strain>
    </source>
</reference>
<dbReference type="InterPro" id="IPR056426">
    <property type="entry name" value="BTB_BTBDG"/>
</dbReference>